<name>A0A843YH21_9RHOB</name>
<dbReference type="Gene3D" id="1.10.10.10">
    <property type="entry name" value="Winged helix-like DNA-binding domain superfamily/Winged helix DNA-binding domain"/>
    <property type="match status" value="1"/>
</dbReference>
<evidence type="ECO:0000256" key="1">
    <source>
        <dbReference type="ARBA" id="ARBA00023015"/>
    </source>
</evidence>
<reference evidence="5 6" key="1">
    <citation type="submission" date="2019-10" db="EMBL/GenBank/DDBJ databases">
        <title>Epibacterium sp. nov., isolated from seawater.</title>
        <authorList>
            <person name="Zhang X."/>
            <person name="Li N."/>
        </authorList>
    </citation>
    <scope>NUCLEOTIDE SEQUENCE [LARGE SCALE GENOMIC DNA]</scope>
    <source>
        <strain evidence="5 6">SM1979</strain>
    </source>
</reference>
<evidence type="ECO:0000256" key="3">
    <source>
        <dbReference type="ARBA" id="ARBA00023163"/>
    </source>
</evidence>
<dbReference type="CDD" id="cd07377">
    <property type="entry name" value="WHTH_GntR"/>
    <property type="match status" value="1"/>
</dbReference>
<dbReference type="InterPro" id="IPR036388">
    <property type="entry name" value="WH-like_DNA-bd_sf"/>
</dbReference>
<comment type="caution">
    <text evidence="5">The sequence shown here is derived from an EMBL/GenBank/DDBJ whole genome shotgun (WGS) entry which is preliminary data.</text>
</comment>
<dbReference type="InterPro" id="IPR036390">
    <property type="entry name" value="WH_DNA-bd_sf"/>
</dbReference>
<dbReference type="InterPro" id="IPR000524">
    <property type="entry name" value="Tscrpt_reg_HTH_GntR"/>
</dbReference>
<dbReference type="GO" id="GO:0045892">
    <property type="term" value="P:negative regulation of DNA-templated transcription"/>
    <property type="evidence" value="ECO:0007669"/>
    <property type="project" value="TreeGrafter"/>
</dbReference>
<dbReference type="SMART" id="SM00866">
    <property type="entry name" value="UTRA"/>
    <property type="match status" value="1"/>
</dbReference>
<dbReference type="SUPFAM" id="SSF46785">
    <property type="entry name" value="Winged helix' DNA-binding domain"/>
    <property type="match status" value="1"/>
</dbReference>
<dbReference type="GO" id="GO:0003677">
    <property type="term" value="F:DNA binding"/>
    <property type="evidence" value="ECO:0007669"/>
    <property type="project" value="UniProtKB-KW"/>
</dbReference>
<dbReference type="InterPro" id="IPR011663">
    <property type="entry name" value="UTRA"/>
</dbReference>
<dbReference type="PRINTS" id="PR00035">
    <property type="entry name" value="HTHGNTR"/>
</dbReference>
<dbReference type="AlphaFoldDB" id="A0A843YH21"/>
<proteinExistence type="predicted"/>
<dbReference type="PANTHER" id="PTHR44846">
    <property type="entry name" value="MANNOSYL-D-GLYCERATE TRANSPORT/METABOLISM SYSTEM REPRESSOR MNGR-RELATED"/>
    <property type="match status" value="1"/>
</dbReference>
<dbReference type="EMBL" id="WIBF01000012">
    <property type="protein sequence ID" value="MQQ10151.1"/>
    <property type="molecule type" value="Genomic_DNA"/>
</dbReference>
<evidence type="ECO:0000256" key="2">
    <source>
        <dbReference type="ARBA" id="ARBA00023125"/>
    </source>
</evidence>
<dbReference type="InterPro" id="IPR028978">
    <property type="entry name" value="Chorismate_lyase_/UTRA_dom_sf"/>
</dbReference>
<dbReference type="Pfam" id="PF00392">
    <property type="entry name" value="GntR"/>
    <property type="match status" value="1"/>
</dbReference>
<dbReference type="SUPFAM" id="SSF64288">
    <property type="entry name" value="Chorismate lyase-like"/>
    <property type="match status" value="1"/>
</dbReference>
<dbReference type="Gene3D" id="3.40.1410.10">
    <property type="entry name" value="Chorismate lyase-like"/>
    <property type="match status" value="1"/>
</dbReference>
<organism evidence="5 6">
    <name type="scientific">Tritonibacter litoralis</name>
    <dbReference type="NCBI Taxonomy" id="2662264"/>
    <lineage>
        <taxon>Bacteria</taxon>
        <taxon>Pseudomonadati</taxon>
        <taxon>Pseudomonadota</taxon>
        <taxon>Alphaproteobacteria</taxon>
        <taxon>Rhodobacterales</taxon>
        <taxon>Paracoccaceae</taxon>
        <taxon>Tritonibacter</taxon>
    </lineage>
</organism>
<feature type="domain" description="HTH gntR-type" evidence="4">
    <location>
        <begin position="24"/>
        <end position="92"/>
    </location>
</feature>
<dbReference type="Proteomes" id="UP000444174">
    <property type="component" value="Unassembled WGS sequence"/>
</dbReference>
<keyword evidence="3" id="KW-0804">Transcription</keyword>
<dbReference type="SMART" id="SM00345">
    <property type="entry name" value="HTH_GNTR"/>
    <property type="match status" value="1"/>
</dbReference>
<gene>
    <name evidence="5" type="ORF">GFB49_16910</name>
</gene>
<sequence length="249" mass="28220">MVYQFFLQGKLYPMTDAPLNATSIPLYLQISESLIREIAAGRLVDGERLPPERQLAAQYGTTVRTLRKALSELEKQGMLDRVQGSGNYVRSTQGAQSIYSMFRLELHQGGGLPHADILSVDHLKKPDDIPSFGTSDYGNRIRRLRYLDGVKIAVEEIWLDCDAGRIDPAQLSDSLYRYYRLTLGFWISRAEDRVSIGRVPDWAPDGFGKAAGEITGYIERYSWAQAPEAVEFSRTWFDTDKALYVQRLT</sequence>
<evidence type="ECO:0000259" key="4">
    <source>
        <dbReference type="PROSITE" id="PS50949"/>
    </source>
</evidence>
<dbReference type="PANTHER" id="PTHR44846:SF1">
    <property type="entry name" value="MANNOSYL-D-GLYCERATE TRANSPORT_METABOLISM SYSTEM REPRESSOR MNGR-RELATED"/>
    <property type="match status" value="1"/>
</dbReference>
<dbReference type="Pfam" id="PF07702">
    <property type="entry name" value="UTRA"/>
    <property type="match status" value="1"/>
</dbReference>
<keyword evidence="1" id="KW-0805">Transcription regulation</keyword>
<keyword evidence="6" id="KW-1185">Reference proteome</keyword>
<accession>A0A843YH21</accession>
<dbReference type="PROSITE" id="PS50949">
    <property type="entry name" value="HTH_GNTR"/>
    <property type="match status" value="1"/>
</dbReference>
<evidence type="ECO:0000313" key="5">
    <source>
        <dbReference type="EMBL" id="MQQ10151.1"/>
    </source>
</evidence>
<dbReference type="InterPro" id="IPR050679">
    <property type="entry name" value="Bact_HTH_transcr_reg"/>
</dbReference>
<dbReference type="GO" id="GO:0003700">
    <property type="term" value="F:DNA-binding transcription factor activity"/>
    <property type="evidence" value="ECO:0007669"/>
    <property type="project" value="InterPro"/>
</dbReference>
<keyword evidence="2" id="KW-0238">DNA-binding</keyword>
<evidence type="ECO:0000313" key="6">
    <source>
        <dbReference type="Proteomes" id="UP000444174"/>
    </source>
</evidence>
<protein>
    <submittedName>
        <fullName evidence="5">GntR family transcriptional regulator</fullName>
    </submittedName>
</protein>